<dbReference type="OrthoDB" id="512003at2"/>
<evidence type="ECO:0000313" key="2">
    <source>
        <dbReference type="EMBL" id="RTQ34990.1"/>
    </source>
</evidence>
<keyword evidence="1" id="KW-1133">Transmembrane helix</keyword>
<sequence>MHAAARHLVFHGAIVLLFGLLLGAPYAKAIKREAAAHIVNSWRVAHLSLPIGATLMFATAAVLSSLSAPAWLLWLIAIALIVSAYGFCVSTPLAAISGQRGLSSDGVVGLGRLVYLGNMVGALASIVAAVALLGAAFVSL</sequence>
<gene>
    <name evidence="2" type="ORF">EJP69_11385</name>
</gene>
<organism evidence="2 3">
    <name type="scientific">Variovorax gossypii</name>
    <dbReference type="NCBI Taxonomy" id="1679495"/>
    <lineage>
        <taxon>Bacteria</taxon>
        <taxon>Pseudomonadati</taxon>
        <taxon>Pseudomonadota</taxon>
        <taxon>Betaproteobacteria</taxon>
        <taxon>Burkholderiales</taxon>
        <taxon>Comamonadaceae</taxon>
        <taxon>Variovorax</taxon>
    </lineage>
</organism>
<dbReference type="EMBL" id="RXOE01000002">
    <property type="protein sequence ID" value="RTQ34990.1"/>
    <property type="molecule type" value="Genomic_DNA"/>
</dbReference>
<reference evidence="2 3" key="1">
    <citation type="submission" date="2018-12" db="EMBL/GenBank/DDBJ databases">
        <title>The genome of Variovorax gossypii DSM 100435.</title>
        <authorList>
            <person name="Gao J."/>
            <person name="Sun J."/>
        </authorList>
    </citation>
    <scope>NUCLEOTIDE SEQUENCE [LARGE SCALE GENOMIC DNA]</scope>
    <source>
        <strain evidence="2 3">DSM 100435</strain>
    </source>
</reference>
<dbReference type="Pfam" id="PF26512">
    <property type="entry name" value="SOI"/>
    <property type="match status" value="1"/>
</dbReference>
<keyword evidence="1" id="KW-0472">Membrane</keyword>
<accession>A0A431TMW8</accession>
<dbReference type="RefSeq" id="WP_126470141.1">
    <property type="nucleotide sequence ID" value="NZ_RXOE01000002.1"/>
</dbReference>
<evidence type="ECO:0000256" key="1">
    <source>
        <dbReference type="SAM" id="Phobius"/>
    </source>
</evidence>
<dbReference type="InterPro" id="IPR058965">
    <property type="entry name" value="SOI/HabA-like"/>
</dbReference>
<feature type="transmembrane region" description="Helical" evidence="1">
    <location>
        <begin position="115"/>
        <end position="138"/>
    </location>
</feature>
<protein>
    <recommendedName>
        <fullName evidence="4">DUF2269 family protein</fullName>
    </recommendedName>
</protein>
<feature type="transmembrane region" description="Helical" evidence="1">
    <location>
        <begin position="45"/>
        <end position="64"/>
    </location>
</feature>
<keyword evidence="3" id="KW-1185">Reference proteome</keyword>
<evidence type="ECO:0008006" key="4">
    <source>
        <dbReference type="Google" id="ProtNLM"/>
    </source>
</evidence>
<comment type="caution">
    <text evidence="2">The sequence shown here is derived from an EMBL/GenBank/DDBJ whole genome shotgun (WGS) entry which is preliminary data.</text>
</comment>
<keyword evidence="1" id="KW-0812">Transmembrane</keyword>
<evidence type="ECO:0000313" key="3">
    <source>
        <dbReference type="Proteomes" id="UP000267418"/>
    </source>
</evidence>
<dbReference type="Proteomes" id="UP000267418">
    <property type="component" value="Unassembled WGS sequence"/>
</dbReference>
<proteinExistence type="predicted"/>
<feature type="transmembrane region" description="Helical" evidence="1">
    <location>
        <begin position="71"/>
        <end position="95"/>
    </location>
</feature>
<dbReference type="AlphaFoldDB" id="A0A431TMW8"/>
<name>A0A431TMW8_9BURK</name>